<gene>
    <name evidence="4" type="ORF">IAD19_07615</name>
</gene>
<evidence type="ECO:0000256" key="1">
    <source>
        <dbReference type="ARBA" id="ARBA00022612"/>
    </source>
</evidence>
<evidence type="ECO:0000256" key="2">
    <source>
        <dbReference type="SAM" id="MobiDB-lite"/>
    </source>
</evidence>
<proteinExistence type="predicted"/>
<evidence type="ECO:0000313" key="4">
    <source>
        <dbReference type="EMBL" id="HIU42405.1"/>
    </source>
</evidence>
<dbReference type="Gene3D" id="3.40.50.300">
    <property type="entry name" value="P-loop containing nucleotide triphosphate hydrolases"/>
    <property type="match status" value="1"/>
</dbReference>
<dbReference type="Pfam" id="PF03237">
    <property type="entry name" value="Terminase_6N"/>
    <property type="match status" value="1"/>
</dbReference>
<dbReference type="Pfam" id="PF17289">
    <property type="entry name" value="Terminase_6C"/>
    <property type="match status" value="1"/>
</dbReference>
<dbReference type="InterPro" id="IPR027417">
    <property type="entry name" value="P-loop_NTPase"/>
</dbReference>
<reference evidence="4" key="1">
    <citation type="submission" date="2020-10" db="EMBL/GenBank/DDBJ databases">
        <authorList>
            <person name="Gilroy R."/>
        </authorList>
    </citation>
    <scope>NUCLEOTIDE SEQUENCE</scope>
    <source>
        <strain evidence="4">4509</strain>
    </source>
</reference>
<protein>
    <submittedName>
        <fullName evidence="4">PBSX family phage terminase large subunit</fullName>
    </submittedName>
</protein>
<dbReference type="NCBIfam" id="TIGR01547">
    <property type="entry name" value="phage_term_2"/>
    <property type="match status" value="1"/>
</dbReference>
<dbReference type="InterPro" id="IPR035421">
    <property type="entry name" value="Terminase_6C"/>
</dbReference>
<evidence type="ECO:0000259" key="3">
    <source>
        <dbReference type="Pfam" id="PF17289"/>
    </source>
</evidence>
<comment type="caution">
    <text evidence="4">The sequence shown here is derived from an EMBL/GenBank/DDBJ whole genome shotgun (WGS) entry which is preliminary data.</text>
</comment>
<dbReference type="AlphaFoldDB" id="A0A9D1ISP3"/>
<keyword evidence="1" id="KW-1188">Viral release from host cell</keyword>
<sequence length="433" mass="49484">MNSLTRFSKKQKQLLTWWCRESPYRDCQAVICDGAVRSGKTFCMGLSFACWAMSRFTGENFALCGKTVSALKRNLTDRLLEQLKSLGFGVEYRVSQSRFTLRCRGRENRFFLFGGKDESSASLIQGMTLAGVLLDEVALMPRSFVEQALARCSVEGSRFWFNCNPEGPSHWFFREWVSQAQKKHALHLHFTMEDNPSLSPAMRQRYRELYQGVFYRRFVLGEWAAAQGLVYPMFEMSRHVFTDAPGVAGRYVSCDYGTINPMSMGLWGQQDGVWYRLKEYYYDSRRENRQLTDQEYLSALEQLIGTHPVEAVIIDPSAASFLECVRRTGRWKVLKAKNQVQDGIRRVSSLLGQGRLKFHVSCTDTIREFSQYVWEDSGQGEAPKKEHDHAMDDIRYLVSTLADRGEGAFFVASNPRPAPQEGGGFFAKTNKGT</sequence>
<accession>A0A9D1ISP3</accession>
<dbReference type="Gene3D" id="3.30.420.280">
    <property type="match status" value="1"/>
</dbReference>
<feature type="domain" description="Terminase large subunit gp17-like C-terminal" evidence="3">
    <location>
        <begin position="280"/>
        <end position="398"/>
    </location>
</feature>
<organism evidence="4 5">
    <name type="scientific">Candidatus Egerieicola faecale</name>
    <dbReference type="NCBI Taxonomy" id="2840774"/>
    <lineage>
        <taxon>Bacteria</taxon>
        <taxon>Bacillati</taxon>
        <taxon>Bacillota</taxon>
        <taxon>Clostridia</taxon>
        <taxon>Eubacteriales</taxon>
        <taxon>Oscillospiraceae</taxon>
        <taxon>Oscillospiraceae incertae sedis</taxon>
        <taxon>Candidatus Egerieicola</taxon>
    </lineage>
</organism>
<dbReference type="EMBL" id="DVMX01000143">
    <property type="protein sequence ID" value="HIU42405.1"/>
    <property type="molecule type" value="Genomic_DNA"/>
</dbReference>
<dbReference type="InterPro" id="IPR006437">
    <property type="entry name" value="Phage_terminase_lsu"/>
</dbReference>
<feature type="region of interest" description="Disordered" evidence="2">
    <location>
        <begin position="413"/>
        <end position="433"/>
    </location>
</feature>
<evidence type="ECO:0000313" key="5">
    <source>
        <dbReference type="Proteomes" id="UP000824082"/>
    </source>
</evidence>
<dbReference type="Proteomes" id="UP000824082">
    <property type="component" value="Unassembled WGS sequence"/>
</dbReference>
<name>A0A9D1ISP3_9FIRM</name>
<reference evidence="4" key="2">
    <citation type="journal article" date="2021" name="PeerJ">
        <title>Extensive microbial diversity within the chicken gut microbiome revealed by metagenomics and culture.</title>
        <authorList>
            <person name="Gilroy R."/>
            <person name="Ravi A."/>
            <person name="Getino M."/>
            <person name="Pursley I."/>
            <person name="Horton D.L."/>
            <person name="Alikhan N.F."/>
            <person name="Baker D."/>
            <person name="Gharbi K."/>
            <person name="Hall N."/>
            <person name="Watson M."/>
            <person name="Adriaenssens E.M."/>
            <person name="Foster-Nyarko E."/>
            <person name="Jarju S."/>
            <person name="Secka A."/>
            <person name="Antonio M."/>
            <person name="Oren A."/>
            <person name="Chaudhuri R.R."/>
            <person name="La Ragione R."/>
            <person name="Hildebrand F."/>
            <person name="Pallen M.J."/>
        </authorList>
    </citation>
    <scope>NUCLEOTIDE SEQUENCE</scope>
    <source>
        <strain evidence="4">4509</strain>
    </source>
</reference>